<protein>
    <submittedName>
        <fullName evidence="2">Uncharacterized protein</fullName>
    </submittedName>
</protein>
<evidence type="ECO:0000313" key="2">
    <source>
        <dbReference type="EMBL" id="KAJ2936337.1"/>
    </source>
</evidence>
<dbReference type="AlphaFoldDB" id="A0A9W8MNC9"/>
<reference evidence="2" key="1">
    <citation type="submission" date="2022-06" db="EMBL/GenBank/DDBJ databases">
        <title>Genome Sequence of Candolleomyces eurysporus.</title>
        <authorList>
            <person name="Buettner E."/>
        </authorList>
    </citation>
    <scope>NUCLEOTIDE SEQUENCE</scope>
    <source>
        <strain evidence="2">VTCC 930004</strain>
    </source>
</reference>
<feature type="non-terminal residue" evidence="2">
    <location>
        <position position="1"/>
    </location>
</feature>
<dbReference type="Proteomes" id="UP001140091">
    <property type="component" value="Unassembled WGS sequence"/>
</dbReference>
<feature type="compositionally biased region" description="Polar residues" evidence="1">
    <location>
        <begin position="54"/>
        <end position="70"/>
    </location>
</feature>
<keyword evidence="3" id="KW-1185">Reference proteome</keyword>
<feature type="region of interest" description="Disordered" evidence="1">
    <location>
        <begin position="1"/>
        <end position="99"/>
    </location>
</feature>
<evidence type="ECO:0000313" key="3">
    <source>
        <dbReference type="Proteomes" id="UP001140091"/>
    </source>
</evidence>
<dbReference type="EMBL" id="JANBPK010000093">
    <property type="protein sequence ID" value="KAJ2936337.1"/>
    <property type="molecule type" value="Genomic_DNA"/>
</dbReference>
<name>A0A9W8MNC9_9AGAR</name>
<gene>
    <name evidence="2" type="ORF">H1R20_g757</name>
</gene>
<comment type="caution">
    <text evidence="2">The sequence shown here is derived from an EMBL/GenBank/DDBJ whole genome shotgun (WGS) entry which is preliminary data.</text>
</comment>
<organism evidence="2 3">
    <name type="scientific">Candolleomyces eurysporus</name>
    <dbReference type="NCBI Taxonomy" id="2828524"/>
    <lineage>
        <taxon>Eukaryota</taxon>
        <taxon>Fungi</taxon>
        <taxon>Dikarya</taxon>
        <taxon>Basidiomycota</taxon>
        <taxon>Agaricomycotina</taxon>
        <taxon>Agaricomycetes</taxon>
        <taxon>Agaricomycetidae</taxon>
        <taxon>Agaricales</taxon>
        <taxon>Agaricineae</taxon>
        <taxon>Psathyrellaceae</taxon>
        <taxon>Candolleomyces</taxon>
    </lineage>
</organism>
<proteinExistence type="predicted"/>
<dbReference type="OrthoDB" id="10619506at2759"/>
<evidence type="ECO:0000256" key="1">
    <source>
        <dbReference type="SAM" id="MobiDB-lite"/>
    </source>
</evidence>
<accession>A0A9W8MNC9</accession>
<sequence length="312" mass="33873">MAPKANKNPSANSFATLAPKETKDLPPAAPPKVTMKTDAGAVVERKIEEFFQQRMKTSSAPQNGPTSTQATKRRVNDVEAIEPSPSPTKRAAREDDMDTDDAVEELVSPQVTPKQQAHTASTTWDLATPVLSPSLPQDKLTPTPRDGFPKIYGLSLKKLAGNITKDTKEVWNSLEGPIVLIMVAYAKPTKGFSASYVAKLSPTITSVIGISEDPTVTPSELAITKFPTLPQPFTVTGILSNQADTLTWIKAESNRNNIPAQVTTDKAAEFITESITASTIEIKENGKMTTVFRIHGFPPRTITTLWTTILHH</sequence>